<dbReference type="PANTHER" id="PTHR21549">
    <property type="entry name" value="MUTATED IN BLADDER CANCER 1"/>
    <property type="match status" value="1"/>
</dbReference>
<proteinExistence type="predicted"/>
<dbReference type="PANTHER" id="PTHR21549:SF0">
    <property type="entry name" value="COILED-COIL DOMAIN-CONTAINING PROTEIN 112"/>
    <property type="match status" value="1"/>
</dbReference>
<organism evidence="4 5">
    <name type="scientific">Salmo salar</name>
    <name type="common">Atlantic salmon</name>
    <dbReference type="NCBI Taxonomy" id="8030"/>
    <lineage>
        <taxon>Eukaryota</taxon>
        <taxon>Metazoa</taxon>
        <taxon>Chordata</taxon>
        <taxon>Craniata</taxon>
        <taxon>Vertebrata</taxon>
        <taxon>Euteleostomi</taxon>
        <taxon>Actinopterygii</taxon>
        <taxon>Neopterygii</taxon>
        <taxon>Teleostei</taxon>
        <taxon>Protacanthopterygii</taxon>
        <taxon>Salmoniformes</taxon>
        <taxon>Salmonidae</taxon>
        <taxon>Salmoninae</taxon>
        <taxon>Salmo</taxon>
    </lineage>
</organism>
<dbReference type="AlphaFoldDB" id="A0A1S3PK02"/>
<name>A0A1S3PK02_SALSA</name>
<keyword evidence="4" id="KW-1185">Reference proteome</keyword>
<dbReference type="OrthoDB" id="2152435at2759"/>
<dbReference type="KEGG" id="sasa:106585843"/>
<evidence type="ECO:0000256" key="2">
    <source>
        <dbReference type="SAM" id="Coils"/>
    </source>
</evidence>
<reference evidence="5" key="1">
    <citation type="submission" date="2025-08" db="UniProtKB">
        <authorList>
            <consortium name="RefSeq"/>
        </authorList>
    </citation>
    <scope>IDENTIFICATION</scope>
</reference>
<evidence type="ECO:0000256" key="1">
    <source>
        <dbReference type="ARBA" id="ARBA00023054"/>
    </source>
</evidence>
<gene>
    <name evidence="5" type="primary">LOC106585843</name>
</gene>
<keyword evidence="1 2" id="KW-0175">Coiled coil</keyword>
<evidence type="ECO:0000313" key="5">
    <source>
        <dbReference type="RefSeq" id="XP_014027998.1"/>
    </source>
</evidence>
<dbReference type="RefSeq" id="XP_014027998.1">
    <property type="nucleotide sequence ID" value="XM_014172523.2"/>
</dbReference>
<dbReference type="STRING" id="8030.ENSSSAP00000042534"/>
<dbReference type="PaxDb" id="8030-ENSSSAP00000042534"/>
<dbReference type="InterPro" id="IPR039902">
    <property type="entry name" value="CCDC148/CCDC112"/>
</dbReference>
<evidence type="ECO:0000313" key="4">
    <source>
        <dbReference type="Proteomes" id="UP001652741"/>
    </source>
</evidence>
<evidence type="ECO:0000256" key="3">
    <source>
        <dbReference type="SAM" id="MobiDB-lite"/>
    </source>
</evidence>
<dbReference type="GeneID" id="106585843"/>
<feature type="coiled-coil region" evidence="2">
    <location>
        <begin position="113"/>
        <end position="140"/>
    </location>
</feature>
<protein>
    <submittedName>
        <fullName evidence="5">Coiled-coil domain-containing protein 112 isoform X1</fullName>
    </submittedName>
</protein>
<sequence>MFNYLRHWLKPRFCLSNLRKLTTKNKFFTCLIDFTNSKPWSVSQAFPEVLRCCASGFRNSDHRCGLIKVLKFNMKMASITTTELFDAQLLEGDFITATHHNAQRLEDRVSQQKTEFLRNAQKLRKQNEELEKEKMLNTRNRKNGLSDGFRVLEEFDKGLQDDRNTEHMNVQKHLVKIHNGVNTFQMLLTDVKPTPVLIEKLKEIMTEVENSINTFKEDQRQSFEDLLKEERTCSQEISAFEKKIETWSLAVKADPKLPPAPSGKVCLAKALEEDLPPEVTALERFLQQTGGKQGGWDQYDHQSFLKVWTKHNGKPAYRKEALLYLPGKTPEDVEQHEDWYLELLYLQEKKKEAIHRWKAERQQERATRLQHQDELESAARREREAQAETQQRRAEEERREAVARLEGWKRQRRLRLEQEEEQRLTEEILQRRKAKEERRRQLEVKLALEAHIQQKKKEEKLLTMQKEEQEQADMEEKKRLAGYGIKRFQERDFQKLETKVQERQEKEKQELDRQKRLAKLKEKAEAHISRDPSRLCKLTKGWEERTKEIGPTGGGPVLQMFHRAVPSWRQDL</sequence>
<dbReference type="Proteomes" id="UP001652741">
    <property type="component" value="Chromosome ssa24"/>
</dbReference>
<accession>A0A1S3PK02</accession>
<feature type="region of interest" description="Disordered" evidence="3">
    <location>
        <begin position="365"/>
        <end position="398"/>
    </location>
</feature>
<feature type="region of interest" description="Disordered" evidence="3">
    <location>
        <begin position="499"/>
        <end position="532"/>
    </location>
</feature>